<sequence length="346" mass="37640">MFLSPAAAVLLLLPTVLCFTSSPTSRNSVGNTVGLDNYSVNENASSTSSLIPELNDASRSISSNEQLLPSSPFGVIFDMDGTLIKHSINFAEMRQRIYEVVDADPIGKDLEKDCVLEMPQRLTEEGQRKCHEVFVDIEQRAVDNMQLQDGGAELVQFLIESGLKTAVLTRNMEKNVAHMMELYKNEMSINDDVTIFEPIVARNTKANPDDDEPLKSKPNPDGILHICKLWGCEPSEVIFVGDSANDDMSAANRAGCGGAVLLQPGGCQLDTDSGYAVGDTEAEIMERTPSLCVESLSDLKLCIESVLDEQEKNDVVQSEVSGEEDNYVYSSDSFSVTIPSIGVKGV</sequence>
<evidence type="ECO:0000313" key="3">
    <source>
        <dbReference type="Proteomes" id="UP001224775"/>
    </source>
</evidence>
<organism evidence="2 3">
    <name type="scientific">Skeletonema marinoi</name>
    <dbReference type="NCBI Taxonomy" id="267567"/>
    <lineage>
        <taxon>Eukaryota</taxon>
        <taxon>Sar</taxon>
        <taxon>Stramenopiles</taxon>
        <taxon>Ochrophyta</taxon>
        <taxon>Bacillariophyta</taxon>
        <taxon>Coscinodiscophyceae</taxon>
        <taxon>Thalassiosirophycidae</taxon>
        <taxon>Thalassiosirales</taxon>
        <taxon>Skeletonemataceae</taxon>
        <taxon>Skeletonema</taxon>
        <taxon>Skeletonema marinoi-dohrnii complex</taxon>
    </lineage>
</organism>
<dbReference type="NCBIfam" id="TIGR01549">
    <property type="entry name" value="HAD-SF-IA-v1"/>
    <property type="match status" value="1"/>
</dbReference>
<evidence type="ECO:0000313" key="2">
    <source>
        <dbReference type="EMBL" id="KAK1745298.1"/>
    </source>
</evidence>
<accession>A0AAD8YFC8</accession>
<dbReference type="Gene3D" id="1.10.260.80">
    <property type="match status" value="1"/>
</dbReference>
<protein>
    <submittedName>
        <fullName evidence="2">HAD superfamily protein</fullName>
    </submittedName>
</protein>
<dbReference type="InterPro" id="IPR023214">
    <property type="entry name" value="HAD_sf"/>
</dbReference>
<dbReference type="InterPro" id="IPR006439">
    <property type="entry name" value="HAD-SF_hydro_IA"/>
</dbReference>
<dbReference type="SUPFAM" id="SSF56784">
    <property type="entry name" value="HAD-like"/>
    <property type="match status" value="1"/>
</dbReference>
<dbReference type="EMBL" id="JATAAI010000006">
    <property type="protein sequence ID" value="KAK1745298.1"/>
    <property type="molecule type" value="Genomic_DNA"/>
</dbReference>
<dbReference type="AlphaFoldDB" id="A0AAD8YFC8"/>
<dbReference type="PANTHER" id="PTHR43885">
    <property type="entry name" value="HALOACID DEHALOGENASE-LIKE HYDROLASE"/>
    <property type="match status" value="1"/>
</dbReference>
<reference evidence="2" key="1">
    <citation type="submission" date="2023-06" db="EMBL/GenBank/DDBJ databases">
        <title>Survivors Of The Sea: Transcriptome response of Skeletonema marinoi to long-term dormancy.</title>
        <authorList>
            <person name="Pinder M.I.M."/>
            <person name="Kourtchenko O."/>
            <person name="Robertson E.K."/>
            <person name="Larsson T."/>
            <person name="Maumus F."/>
            <person name="Osuna-Cruz C.M."/>
            <person name="Vancaester E."/>
            <person name="Stenow R."/>
            <person name="Vandepoele K."/>
            <person name="Ploug H."/>
            <person name="Bruchert V."/>
            <person name="Godhe A."/>
            <person name="Topel M."/>
        </authorList>
    </citation>
    <scope>NUCLEOTIDE SEQUENCE</scope>
    <source>
        <strain evidence="2">R05AC</strain>
    </source>
</reference>
<feature type="signal peptide" evidence="1">
    <location>
        <begin position="1"/>
        <end position="18"/>
    </location>
</feature>
<dbReference type="SFLD" id="SFLDG01129">
    <property type="entry name" value="C1.5:_HAD__Beta-PGM__Phosphata"/>
    <property type="match status" value="1"/>
</dbReference>
<dbReference type="InterPro" id="IPR036412">
    <property type="entry name" value="HAD-like_sf"/>
</dbReference>
<dbReference type="Proteomes" id="UP001224775">
    <property type="component" value="Unassembled WGS sequence"/>
</dbReference>
<gene>
    <name evidence="2" type="ORF">QTG54_004589</name>
</gene>
<keyword evidence="3" id="KW-1185">Reference proteome</keyword>
<feature type="chain" id="PRO_5042090016" evidence="1">
    <location>
        <begin position="19"/>
        <end position="346"/>
    </location>
</feature>
<proteinExistence type="predicted"/>
<evidence type="ECO:0000256" key="1">
    <source>
        <dbReference type="SAM" id="SignalP"/>
    </source>
</evidence>
<dbReference type="CDD" id="cd01427">
    <property type="entry name" value="HAD_like"/>
    <property type="match status" value="1"/>
</dbReference>
<dbReference type="SFLD" id="SFLDS00003">
    <property type="entry name" value="Haloacid_Dehalogenase"/>
    <property type="match status" value="1"/>
</dbReference>
<dbReference type="Pfam" id="PF00702">
    <property type="entry name" value="Hydrolase"/>
    <property type="match status" value="1"/>
</dbReference>
<comment type="caution">
    <text evidence="2">The sequence shown here is derived from an EMBL/GenBank/DDBJ whole genome shotgun (WGS) entry which is preliminary data.</text>
</comment>
<dbReference type="Gene3D" id="3.40.50.1000">
    <property type="entry name" value="HAD superfamily/HAD-like"/>
    <property type="match status" value="1"/>
</dbReference>
<keyword evidence="1" id="KW-0732">Signal</keyword>
<name>A0AAD8YFC8_9STRA</name>
<dbReference type="PANTHER" id="PTHR43885:SF1">
    <property type="entry name" value="SUPERFAMILY HYDROLASE, PUTATIVE (AFU_ORTHOLOGUE AFUA_4G13290)-RELATED"/>
    <property type="match status" value="1"/>
</dbReference>